<evidence type="ECO:0000313" key="1">
    <source>
        <dbReference type="EMBL" id="OAH09586.1"/>
    </source>
</evidence>
<comment type="caution">
    <text evidence="1">The sequence shown here is derived from an EMBL/GenBank/DDBJ whole genome shotgun (WGS) entry which is preliminary data.</text>
</comment>
<dbReference type="Gene3D" id="1.10.287.1060">
    <property type="entry name" value="ESAT-6-like"/>
    <property type="match status" value="1"/>
</dbReference>
<dbReference type="GO" id="GO:0009306">
    <property type="term" value="P:protein secretion"/>
    <property type="evidence" value="ECO:0007669"/>
    <property type="project" value="InterPro"/>
</dbReference>
<sequence>MSAQFDVDPQALRTYARNVDKDVERIRRIRNKIDQVTLSPGAFGRLPESDELAKDYEKQRSDSMDDLKDAASTLEAIVDAMRDTANAYDQTEDDINVSFGGQ</sequence>
<dbReference type="EMBL" id="LOHS01000194">
    <property type="protein sequence ID" value="OAH09586.1"/>
    <property type="molecule type" value="Genomic_DNA"/>
</dbReference>
<dbReference type="AlphaFoldDB" id="A0A177HFN5"/>
<name>A0A177HFN5_9ACTN</name>
<dbReference type="Proteomes" id="UP000077381">
    <property type="component" value="Unassembled WGS sequence"/>
</dbReference>
<accession>A0A177HFN5</accession>
<dbReference type="RefSeq" id="WP_067284983.1">
    <property type="nucleotide sequence ID" value="NZ_LOHS01000194.1"/>
</dbReference>
<gene>
    <name evidence="1" type="ORF">STSP_70410</name>
</gene>
<dbReference type="PATRIC" id="fig|1716141.3.peg.7453"/>
<keyword evidence="2" id="KW-1185">Reference proteome</keyword>
<organism evidence="1 2">
    <name type="scientific">Streptomyces jeddahensis</name>
    <dbReference type="NCBI Taxonomy" id="1716141"/>
    <lineage>
        <taxon>Bacteria</taxon>
        <taxon>Bacillati</taxon>
        <taxon>Actinomycetota</taxon>
        <taxon>Actinomycetes</taxon>
        <taxon>Kitasatosporales</taxon>
        <taxon>Streptomycetaceae</taxon>
        <taxon>Streptomyces</taxon>
    </lineage>
</organism>
<evidence type="ECO:0000313" key="2">
    <source>
        <dbReference type="Proteomes" id="UP000077381"/>
    </source>
</evidence>
<proteinExistence type="predicted"/>
<dbReference type="OrthoDB" id="4290617at2"/>
<dbReference type="InterPro" id="IPR022536">
    <property type="entry name" value="EspC"/>
</dbReference>
<dbReference type="STRING" id="1716141.STSP_70410"/>
<dbReference type="Pfam" id="PF10824">
    <property type="entry name" value="T7SS_ESX_EspC"/>
    <property type="match status" value="1"/>
</dbReference>
<reference evidence="1 2" key="1">
    <citation type="submission" date="2015-12" db="EMBL/GenBank/DDBJ databases">
        <title>Genome sequence of Streptomyces sp. G25.</title>
        <authorList>
            <person name="Poehlein A."/>
            <person name="Roettig A."/>
            <person name="Hiessl S."/>
            <person name="Hauschild P."/>
            <person name="Schauer J."/>
            <person name="Madkour M.H."/>
            <person name="Al-Ansari A.M."/>
            <person name="Almakishah N.H."/>
            <person name="Steinbuechel A."/>
            <person name="Daniel R."/>
        </authorList>
    </citation>
    <scope>NUCLEOTIDE SEQUENCE [LARGE SCALE GENOMIC DNA]</scope>
    <source>
        <strain evidence="2">G25(2015)</strain>
    </source>
</reference>
<protein>
    <submittedName>
        <fullName evidence="1">Uncharacterized protein</fullName>
    </submittedName>
</protein>